<dbReference type="GeneID" id="92745205"/>
<keyword evidence="1" id="KW-0812">Transmembrane</keyword>
<feature type="transmembrane region" description="Helical" evidence="1">
    <location>
        <begin position="134"/>
        <end position="151"/>
    </location>
</feature>
<evidence type="ECO:0000313" key="2">
    <source>
        <dbReference type="EMBL" id="MBM0242970.1"/>
    </source>
</evidence>
<sequence length="158" mass="17298">MLIATVAAEILFWACLMLGVVFRYIVKAPGIGLAFFIATPIIDIVLLIFSFFTMHSDGEAGFMHGFAAFYIAFSLVFGGDIIRAVDRKLSGRSKTGSGHQSDNNLRKCVYASAVTAAILIVGIAVVGLNGSFWLIYWLIAVIFTPPMWWGVEKLSRRA</sequence>
<keyword evidence="3" id="KW-1185">Reference proteome</keyword>
<dbReference type="Proteomes" id="UP001518680">
    <property type="component" value="Unassembled WGS sequence"/>
</dbReference>
<gene>
    <name evidence="2" type="ORF">GWO63_001340</name>
</gene>
<reference evidence="2 3" key="1">
    <citation type="submission" date="2021-01" db="EMBL/GenBank/DDBJ databases">
        <title>Complete genome sequences of Corynebacterium macginleyi strains isolated from infectious keratitis.</title>
        <authorList>
            <person name="Sagerfors S."/>
            <person name="Poehlein A."/>
            <person name="Soderquist B."/>
            <person name="Bruggemann H."/>
        </authorList>
    </citation>
    <scope>NUCLEOTIDE SEQUENCE [LARGE SCALE GENOMIC DNA]</scope>
    <source>
        <strain evidence="2 3">12T220</strain>
    </source>
</reference>
<feature type="transmembrane region" description="Helical" evidence="1">
    <location>
        <begin position="66"/>
        <end position="85"/>
    </location>
</feature>
<organism evidence="2 3">
    <name type="scientific">Corynebacterium macginleyi</name>
    <dbReference type="NCBI Taxonomy" id="38290"/>
    <lineage>
        <taxon>Bacteria</taxon>
        <taxon>Bacillati</taxon>
        <taxon>Actinomycetota</taxon>
        <taxon>Actinomycetes</taxon>
        <taxon>Mycobacteriales</taxon>
        <taxon>Corynebacteriaceae</taxon>
        <taxon>Corynebacterium</taxon>
    </lineage>
</organism>
<proteinExistence type="predicted"/>
<dbReference type="RefSeq" id="WP_121911303.1">
    <property type="nucleotide sequence ID" value="NZ_CP069516.1"/>
</dbReference>
<keyword evidence="1" id="KW-1133">Transmembrane helix</keyword>
<protein>
    <submittedName>
        <fullName evidence="2">Uncharacterized protein</fullName>
    </submittedName>
</protein>
<comment type="caution">
    <text evidence="2">The sequence shown here is derived from an EMBL/GenBank/DDBJ whole genome shotgun (WGS) entry which is preliminary data.</text>
</comment>
<dbReference type="EMBL" id="JAACBX020000001">
    <property type="protein sequence ID" value="MBM0242970.1"/>
    <property type="molecule type" value="Genomic_DNA"/>
</dbReference>
<accession>A0ABS1Y3K0</accession>
<keyword evidence="1" id="KW-0472">Membrane</keyword>
<evidence type="ECO:0000313" key="3">
    <source>
        <dbReference type="Proteomes" id="UP001518680"/>
    </source>
</evidence>
<evidence type="ECO:0000256" key="1">
    <source>
        <dbReference type="SAM" id="Phobius"/>
    </source>
</evidence>
<feature type="transmembrane region" description="Helical" evidence="1">
    <location>
        <begin position="6"/>
        <end position="26"/>
    </location>
</feature>
<name>A0ABS1Y3K0_9CORY</name>
<feature type="transmembrane region" description="Helical" evidence="1">
    <location>
        <begin position="108"/>
        <end position="128"/>
    </location>
</feature>
<feature type="transmembrane region" description="Helical" evidence="1">
    <location>
        <begin position="33"/>
        <end position="54"/>
    </location>
</feature>